<keyword evidence="3" id="KW-1185">Reference proteome</keyword>
<organism evidence="2 3">
    <name type="scientific">Gossypium laxum</name>
    <dbReference type="NCBI Taxonomy" id="34288"/>
    <lineage>
        <taxon>Eukaryota</taxon>
        <taxon>Viridiplantae</taxon>
        <taxon>Streptophyta</taxon>
        <taxon>Embryophyta</taxon>
        <taxon>Tracheophyta</taxon>
        <taxon>Spermatophyta</taxon>
        <taxon>Magnoliopsida</taxon>
        <taxon>eudicotyledons</taxon>
        <taxon>Gunneridae</taxon>
        <taxon>Pentapetalae</taxon>
        <taxon>rosids</taxon>
        <taxon>malvids</taxon>
        <taxon>Malvales</taxon>
        <taxon>Malvaceae</taxon>
        <taxon>Malvoideae</taxon>
        <taxon>Gossypium</taxon>
    </lineage>
</organism>
<gene>
    <name evidence="2" type="ORF">Golax_020570</name>
</gene>
<feature type="compositionally biased region" description="Acidic residues" evidence="1">
    <location>
        <begin position="179"/>
        <end position="199"/>
    </location>
</feature>
<accession>A0A7J9AZ74</accession>
<dbReference type="Proteomes" id="UP000593574">
    <property type="component" value="Unassembled WGS sequence"/>
</dbReference>
<name>A0A7J9AZ74_9ROSI</name>
<dbReference type="EMBL" id="JABEZV010437068">
    <property type="protein sequence ID" value="MBA0729387.1"/>
    <property type="molecule type" value="Genomic_DNA"/>
</dbReference>
<reference evidence="2 3" key="1">
    <citation type="journal article" date="2019" name="Genome Biol. Evol.">
        <title>Insights into the evolution of the New World diploid cottons (Gossypium, subgenus Houzingenia) based on genome sequencing.</title>
        <authorList>
            <person name="Grover C.E."/>
            <person name="Arick M.A. 2nd"/>
            <person name="Thrash A."/>
            <person name="Conover J.L."/>
            <person name="Sanders W.S."/>
            <person name="Peterson D.G."/>
            <person name="Frelichowski J.E."/>
            <person name="Scheffler J.A."/>
            <person name="Scheffler B.E."/>
            <person name="Wendel J.F."/>
        </authorList>
    </citation>
    <scope>NUCLEOTIDE SEQUENCE [LARGE SCALE GENOMIC DNA]</scope>
    <source>
        <strain evidence="2">4</strain>
        <tissue evidence="2">Leaf</tissue>
    </source>
</reference>
<dbReference type="AlphaFoldDB" id="A0A7J9AZ74"/>
<feature type="region of interest" description="Disordered" evidence="1">
    <location>
        <begin position="172"/>
        <end position="199"/>
    </location>
</feature>
<evidence type="ECO:0000256" key="1">
    <source>
        <dbReference type="SAM" id="MobiDB-lite"/>
    </source>
</evidence>
<evidence type="ECO:0000313" key="2">
    <source>
        <dbReference type="EMBL" id="MBA0729387.1"/>
    </source>
</evidence>
<protein>
    <submittedName>
        <fullName evidence="2">Uncharacterized protein</fullName>
    </submittedName>
</protein>
<feature type="region of interest" description="Disordered" evidence="1">
    <location>
        <begin position="87"/>
        <end position="111"/>
    </location>
</feature>
<comment type="caution">
    <text evidence="2">The sequence shown here is derived from an EMBL/GenBank/DDBJ whole genome shotgun (WGS) entry which is preliminary data.</text>
</comment>
<sequence>MVNLQQILTRNLEHSTKERGFEPPMILCKEIWALVRYHRWECFCVTEKENIIIPIVQEFYASFRDQESRRPFDNEIWENVTINGKKEIHDTSTGTNEVHSSSLSRPNSKLPVSREDPVEILIGFITRARSKKFKNAMMGLIQHVWAKHEMSNPYWTQNNVPSPGNVLHVASHLRSKDQESDEWEKSDDEEYEEGEDEME</sequence>
<feature type="compositionally biased region" description="Polar residues" evidence="1">
    <location>
        <begin position="91"/>
        <end position="107"/>
    </location>
</feature>
<evidence type="ECO:0000313" key="3">
    <source>
        <dbReference type="Proteomes" id="UP000593574"/>
    </source>
</evidence>
<proteinExistence type="predicted"/>